<sequence length="235" mass="26727">MNGSFIDFRHKELTPQVTVLKMSHQFMINYNYLVVDPITREAVVVDPAWQIEKVDQALADAQATLSGILLTHSHLDHVHLSKPLAAKYNCPIWMSHEEIDASGYRADQLVGIDESPWIVGKMKIQPILTPGHTPGCICYQISDNLFTGDVLFAEGCGICPDTEAAYDMYTSLDHLKRVLKPHTRIFPGHSYGRQPGRIFSQVLQENIYLQFRDKESFAAFRLRSGQNKSKMFNFR</sequence>
<dbReference type="PANTHER" id="PTHR43084:SF1">
    <property type="entry name" value="PERSULFIDE DIOXYGENASE ETHE1, MITOCHONDRIAL"/>
    <property type="match status" value="1"/>
</dbReference>
<keyword evidence="2" id="KW-0378">Hydrolase</keyword>
<dbReference type="InterPro" id="IPR001279">
    <property type="entry name" value="Metallo-B-lactamas"/>
</dbReference>
<dbReference type="AlphaFoldDB" id="A0A545U988"/>
<evidence type="ECO:0000313" key="2">
    <source>
        <dbReference type="EMBL" id="TQV85999.1"/>
    </source>
</evidence>
<dbReference type="GO" id="GO:0006749">
    <property type="term" value="P:glutathione metabolic process"/>
    <property type="evidence" value="ECO:0007669"/>
    <property type="project" value="TreeGrafter"/>
</dbReference>
<proteinExistence type="predicted"/>
<comment type="caution">
    <text evidence="2">The sequence shown here is derived from an EMBL/GenBank/DDBJ whole genome shotgun (WGS) entry which is preliminary data.</text>
</comment>
<dbReference type="InterPro" id="IPR036866">
    <property type="entry name" value="RibonucZ/Hydroxyglut_hydro"/>
</dbReference>
<gene>
    <name evidence="2" type="ORF">FLL46_18995</name>
</gene>
<dbReference type="InterPro" id="IPR051682">
    <property type="entry name" value="Mito_Persulfide_Diox"/>
</dbReference>
<protein>
    <submittedName>
        <fullName evidence="2">MBL fold metallo-hydrolase</fullName>
    </submittedName>
</protein>
<dbReference type="GO" id="GO:0070813">
    <property type="term" value="P:hydrogen sulfide metabolic process"/>
    <property type="evidence" value="ECO:0007669"/>
    <property type="project" value="TreeGrafter"/>
</dbReference>
<accession>A0A545U988</accession>
<dbReference type="RefSeq" id="WP_142932918.1">
    <property type="nucleotide sequence ID" value="NZ_ML660167.1"/>
</dbReference>
<dbReference type="SMART" id="SM00849">
    <property type="entry name" value="Lactamase_B"/>
    <property type="match status" value="1"/>
</dbReference>
<dbReference type="GO" id="GO:0050313">
    <property type="term" value="F:sulfur dioxygenase activity"/>
    <property type="evidence" value="ECO:0007669"/>
    <property type="project" value="TreeGrafter"/>
</dbReference>
<organism evidence="2 3">
    <name type="scientific">Aliikangiella coralliicola</name>
    <dbReference type="NCBI Taxonomy" id="2592383"/>
    <lineage>
        <taxon>Bacteria</taxon>
        <taxon>Pseudomonadati</taxon>
        <taxon>Pseudomonadota</taxon>
        <taxon>Gammaproteobacteria</taxon>
        <taxon>Oceanospirillales</taxon>
        <taxon>Pleioneaceae</taxon>
        <taxon>Aliikangiella</taxon>
    </lineage>
</organism>
<dbReference type="SUPFAM" id="SSF56281">
    <property type="entry name" value="Metallo-hydrolase/oxidoreductase"/>
    <property type="match status" value="1"/>
</dbReference>
<evidence type="ECO:0000259" key="1">
    <source>
        <dbReference type="SMART" id="SM00849"/>
    </source>
</evidence>
<dbReference type="GO" id="GO:0016787">
    <property type="term" value="F:hydrolase activity"/>
    <property type="evidence" value="ECO:0007669"/>
    <property type="project" value="UniProtKB-KW"/>
</dbReference>
<dbReference type="EMBL" id="VIKS01000011">
    <property type="protein sequence ID" value="TQV85999.1"/>
    <property type="molecule type" value="Genomic_DNA"/>
</dbReference>
<dbReference type="Pfam" id="PF00753">
    <property type="entry name" value="Lactamase_B"/>
    <property type="match status" value="1"/>
</dbReference>
<dbReference type="OrthoDB" id="9802248at2"/>
<dbReference type="CDD" id="cd16275">
    <property type="entry name" value="BaeB-like_MBL-fold"/>
    <property type="match status" value="1"/>
</dbReference>
<feature type="domain" description="Metallo-beta-lactamase" evidence="1">
    <location>
        <begin position="28"/>
        <end position="189"/>
    </location>
</feature>
<dbReference type="Proteomes" id="UP000315439">
    <property type="component" value="Unassembled WGS sequence"/>
</dbReference>
<dbReference type="PANTHER" id="PTHR43084">
    <property type="entry name" value="PERSULFIDE DIOXYGENASE ETHE1"/>
    <property type="match status" value="1"/>
</dbReference>
<reference evidence="2 3" key="1">
    <citation type="submission" date="2019-07" db="EMBL/GenBank/DDBJ databases">
        <title>Draft genome for Aliikangiella sp. M105.</title>
        <authorList>
            <person name="Wang G."/>
        </authorList>
    </citation>
    <scope>NUCLEOTIDE SEQUENCE [LARGE SCALE GENOMIC DNA]</scope>
    <source>
        <strain evidence="2 3">M105</strain>
    </source>
</reference>
<evidence type="ECO:0000313" key="3">
    <source>
        <dbReference type="Proteomes" id="UP000315439"/>
    </source>
</evidence>
<keyword evidence="3" id="KW-1185">Reference proteome</keyword>
<name>A0A545U988_9GAMM</name>
<dbReference type="Gene3D" id="3.60.15.10">
    <property type="entry name" value="Ribonuclease Z/Hydroxyacylglutathione hydrolase-like"/>
    <property type="match status" value="1"/>
</dbReference>